<keyword evidence="1" id="KW-0732">Signal</keyword>
<accession>A0ABT9IL70</accession>
<evidence type="ECO:0000256" key="1">
    <source>
        <dbReference type="SAM" id="SignalP"/>
    </source>
</evidence>
<feature type="signal peptide" evidence="1">
    <location>
        <begin position="1"/>
        <end position="23"/>
    </location>
</feature>
<evidence type="ECO:0008006" key="4">
    <source>
        <dbReference type="Google" id="ProtNLM"/>
    </source>
</evidence>
<reference evidence="2 3" key="1">
    <citation type="submission" date="2023-08" db="EMBL/GenBank/DDBJ databases">
        <title>Arthrobacter horti sp. nov., isolated from forest soil.</title>
        <authorList>
            <person name="Park M."/>
        </authorList>
    </citation>
    <scope>NUCLEOTIDE SEQUENCE [LARGE SCALE GENOMIC DNA]</scope>
    <source>
        <strain evidence="2 3">YJM1</strain>
    </source>
</reference>
<feature type="chain" id="PRO_5046234627" description="Lipoprotein" evidence="1">
    <location>
        <begin position="24"/>
        <end position="195"/>
    </location>
</feature>
<proteinExistence type="predicted"/>
<gene>
    <name evidence="2" type="ORF">Q9R02_04000</name>
</gene>
<comment type="caution">
    <text evidence="2">The sequence shown here is derived from an EMBL/GenBank/DDBJ whole genome shotgun (WGS) entry which is preliminary data.</text>
</comment>
<dbReference type="RefSeq" id="WP_305995370.1">
    <property type="nucleotide sequence ID" value="NZ_JAVALS010000002.1"/>
</dbReference>
<dbReference type="EMBL" id="JAVALS010000002">
    <property type="protein sequence ID" value="MDP5226315.1"/>
    <property type="molecule type" value="Genomic_DNA"/>
</dbReference>
<protein>
    <recommendedName>
        <fullName evidence="4">Lipoprotein</fullName>
    </recommendedName>
</protein>
<dbReference type="Proteomes" id="UP001232725">
    <property type="component" value="Unassembled WGS sequence"/>
</dbReference>
<keyword evidence="3" id="KW-1185">Reference proteome</keyword>
<evidence type="ECO:0000313" key="3">
    <source>
        <dbReference type="Proteomes" id="UP001232725"/>
    </source>
</evidence>
<name>A0ABT9IL70_9MICC</name>
<organism evidence="2 3">
    <name type="scientific">Arthrobacter horti</name>
    <dbReference type="NCBI Taxonomy" id="3068273"/>
    <lineage>
        <taxon>Bacteria</taxon>
        <taxon>Bacillati</taxon>
        <taxon>Actinomycetota</taxon>
        <taxon>Actinomycetes</taxon>
        <taxon>Micrococcales</taxon>
        <taxon>Micrococcaceae</taxon>
        <taxon>Arthrobacter</taxon>
    </lineage>
</organism>
<sequence>MRSRSLSALFVAAALAVPLAACSAPASSSPSADDSAKAVVQSLGAMPIPTAPSVEPTATADAKHGAVLAIGAPVSATLPGGTTVILTALGPDTAPVPVPTVRPTAAADVPIDGTITVRVKAVSGSLTLGVGDLNCRDQMGHTVALSAVGASSVTVAAGAQADLVVRGTFHAGAAQVTLRHADRALALWTFNIEND</sequence>
<evidence type="ECO:0000313" key="2">
    <source>
        <dbReference type="EMBL" id="MDP5226315.1"/>
    </source>
</evidence>